<organism evidence="1 2">
    <name type="scientific">Pseudoalteromonas luteoviolacea DSM 6061</name>
    <dbReference type="NCBI Taxonomy" id="1365250"/>
    <lineage>
        <taxon>Bacteria</taxon>
        <taxon>Pseudomonadati</taxon>
        <taxon>Pseudomonadota</taxon>
        <taxon>Gammaproteobacteria</taxon>
        <taxon>Alteromonadales</taxon>
        <taxon>Pseudoalteromonadaceae</taxon>
        <taxon>Pseudoalteromonas</taxon>
    </lineage>
</organism>
<protein>
    <submittedName>
        <fullName evidence="1">Uncharacterized protein</fullName>
    </submittedName>
</protein>
<gene>
    <name evidence="1" type="ORF">N475_21070</name>
</gene>
<evidence type="ECO:0000313" key="2">
    <source>
        <dbReference type="Proteomes" id="UP000076643"/>
    </source>
</evidence>
<dbReference type="PATRIC" id="fig|1365250.3.peg.4045"/>
<dbReference type="RefSeq" id="WP_063365807.1">
    <property type="nucleotide sequence ID" value="NZ_AQHB01000023.1"/>
</dbReference>
<sequence length="125" mass="14196">MNVEIFANRSNPAIQNLLDKAGDGLNMYFDANNNMVDIDYYLFIYLPCELTNKHIPPTLPKLVDYSNKHPDKTIFCFAQEQEVVQITAHQLKSIRAVGKLVEDNGARWLTQLPASLHSLFECRGA</sequence>
<reference evidence="1 2" key="1">
    <citation type="submission" date="2013-07" db="EMBL/GenBank/DDBJ databases">
        <title>Comparative Genomic and Metabolomic Analysis of Twelve Strains of Pseudoalteromonas luteoviolacea.</title>
        <authorList>
            <person name="Vynne N.G."/>
            <person name="Mansson M."/>
            <person name="Gram L."/>
        </authorList>
    </citation>
    <scope>NUCLEOTIDE SEQUENCE [LARGE SCALE GENOMIC DNA]</scope>
    <source>
        <strain evidence="1 2">DSM 6061</strain>
    </source>
</reference>
<accession>A0A166VHF7</accession>
<comment type="caution">
    <text evidence="1">The sequence shown here is derived from an EMBL/GenBank/DDBJ whole genome shotgun (WGS) entry which is preliminary data.</text>
</comment>
<keyword evidence="2" id="KW-1185">Reference proteome</keyword>
<dbReference type="AlphaFoldDB" id="A0A166VHF7"/>
<name>A0A166VHF7_9GAMM</name>
<dbReference type="Proteomes" id="UP000076643">
    <property type="component" value="Unassembled WGS sequence"/>
</dbReference>
<dbReference type="EMBL" id="AUYB01000127">
    <property type="protein sequence ID" value="KZN32792.1"/>
    <property type="molecule type" value="Genomic_DNA"/>
</dbReference>
<proteinExistence type="predicted"/>
<evidence type="ECO:0000313" key="1">
    <source>
        <dbReference type="EMBL" id="KZN32792.1"/>
    </source>
</evidence>